<dbReference type="EMBL" id="RBNJ01023649">
    <property type="protein sequence ID" value="RUS16941.1"/>
    <property type="molecule type" value="Genomic_DNA"/>
</dbReference>
<accession>A0A433PHC2</accession>
<dbReference type="SMART" id="SM00973">
    <property type="entry name" value="Sec63"/>
    <property type="match status" value="1"/>
</dbReference>
<keyword evidence="4" id="KW-0472">Membrane</keyword>
<dbReference type="GO" id="GO:0006620">
    <property type="term" value="P:post-translational protein targeting to endoplasmic reticulum membrane"/>
    <property type="evidence" value="ECO:0007669"/>
    <property type="project" value="TreeGrafter"/>
</dbReference>
<dbReference type="Gene3D" id="1.10.150.20">
    <property type="entry name" value="5' to 3' exonuclease, C-terminal subdomain"/>
    <property type="match status" value="1"/>
</dbReference>
<gene>
    <name evidence="7" type="ORF">BC938DRAFT_476414</name>
</gene>
<evidence type="ECO:0000256" key="4">
    <source>
        <dbReference type="ARBA" id="ARBA00023136"/>
    </source>
</evidence>
<evidence type="ECO:0000256" key="3">
    <source>
        <dbReference type="ARBA" id="ARBA00022989"/>
    </source>
</evidence>
<dbReference type="AlphaFoldDB" id="A0A433PHC2"/>
<comment type="caution">
    <text evidence="7">The sequence shown here is derived from an EMBL/GenBank/DDBJ whole genome shotgun (WGS) entry which is preliminary data.</text>
</comment>
<feature type="domain" description="SEC63" evidence="6">
    <location>
        <begin position="26"/>
        <end position="339"/>
    </location>
</feature>
<feature type="non-terminal residue" evidence="7">
    <location>
        <position position="341"/>
    </location>
</feature>
<evidence type="ECO:0000259" key="6">
    <source>
        <dbReference type="SMART" id="SM00973"/>
    </source>
</evidence>
<dbReference type="Proteomes" id="UP000274822">
    <property type="component" value="Unassembled WGS sequence"/>
</dbReference>
<dbReference type="PANTHER" id="PTHR24075">
    <property type="entry name" value="SEC63 DOMAIN-CONTAINING"/>
    <property type="match status" value="1"/>
</dbReference>
<dbReference type="GO" id="GO:0003723">
    <property type="term" value="F:RNA binding"/>
    <property type="evidence" value="ECO:0007669"/>
    <property type="project" value="TreeGrafter"/>
</dbReference>
<protein>
    <submittedName>
        <fullName evidence="7">Sec63 Brl domain-containing protein</fullName>
    </submittedName>
</protein>
<name>A0A433PHC2_9FUNG</name>
<dbReference type="GO" id="GO:0008320">
    <property type="term" value="F:protein transmembrane transporter activity"/>
    <property type="evidence" value="ECO:0007669"/>
    <property type="project" value="TreeGrafter"/>
</dbReference>
<proteinExistence type="predicted"/>
<organism evidence="7 8">
    <name type="scientific">Jimgerdemannia flammicorona</name>
    <dbReference type="NCBI Taxonomy" id="994334"/>
    <lineage>
        <taxon>Eukaryota</taxon>
        <taxon>Fungi</taxon>
        <taxon>Fungi incertae sedis</taxon>
        <taxon>Mucoromycota</taxon>
        <taxon>Mucoromycotina</taxon>
        <taxon>Endogonomycetes</taxon>
        <taxon>Endogonales</taxon>
        <taxon>Endogonaceae</taxon>
        <taxon>Jimgerdemannia</taxon>
    </lineage>
</organism>
<dbReference type="PANTHER" id="PTHR24075:SF0">
    <property type="entry name" value="TRANSLOCATION PROTEIN SEC63 HOMOLOG"/>
    <property type="match status" value="1"/>
</dbReference>
<dbReference type="Pfam" id="PF02889">
    <property type="entry name" value="Sec63"/>
    <property type="match status" value="1"/>
</dbReference>
<evidence type="ECO:0000256" key="5">
    <source>
        <dbReference type="SAM" id="MobiDB-lite"/>
    </source>
</evidence>
<feature type="compositionally biased region" description="Acidic residues" evidence="5">
    <location>
        <begin position="287"/>
        <end position="311"/>
    </location>
</feature>
<feature type="compositionally biased region" description="Basic and acidic residues" evidence="5">
    <location>
        <begin position="320"/>
        <end position="335"/>
    </location>
</feature>
<dbReference type="SUPFAM" id="SSF158702">
    <property type="entry name" value="Sec63 N-terminal domain-like"/>
    <property type="match status" value="1"/>
</dbReference>
<evidence type="ECO:0000313" key="7">
    <source>
        <dbReference type="EMBL" id="RUS16941.1"/>
    </source>
</evidence>
<evidence type="ECO:0000256" key="2">
    <source>
        <dbReference type="ARBA" id="ARBA00022692"/>
    </source>
</evidence>
<dbReference type="GO" id="GO:0031207">
    <property type="term" value="C:Sec62/Sec63 complex"/>
    <property type="evidence" value="ECO:0007669"/>
    <property type="project" value="TreeGrafter"/>
</dbReference>
<sequence length="341" mass="39124">MSVYALIFGAGLPYFIARWWYSSRRYTKDKILNETMANYFRELKESSTIKNLIDILSTSVEFRDEVEYRPSDAKSLQPVTASIKEELESRFSDRFEKSKKYTAPYCHKACVLIYAQLLRVDVPDGHLLRDKYVIVRKSIHLLNGMLQISLTRQWLGVSLLIMELSQQLVQAIYHKESALMQLPHLTPDILRQYYRQKRRHMRSIAQLMDLPEQDRKQLLKSLSSSQYLDVLEVAKKYPQLEVAKAKFRVAGDKIVTPGSIITFVLKLRAAQPGTAKANDVADKENVDPDNEEPVVGEAKEEEEEEEEEALDAVDTLLGGKKAEDEEPTEKSHDAHAPYFPG</sequence>
<comment type="subcellular location">
    <subcellularLocation>
        <location evidence="1">Membrane</location>
        <topology evidence="1">Multi-pass membrane protein</topology>
    </subcellularLocation>
</comment>
<dbReference type="Gene3D" id="1.10.3380.10">
    <property type="entry name" value="Sec63 N-terminal domain-like domain"/>
    <property type="match status" value="1"/>
</dbReference>
<keyword evidence="8" id="KW-1185">Reference proteome</keyword>
<evidence type="ECO:0000313" key="8">
    <source>
        <dbReference type="Proteomes" id="UP000274822"/>
    </source>
</evidence>
<feature type="region of interest" description="Disordered" evidence="5">
    <location>
        <begin position="274"/>
        <end position="341"/>
    </location>
</feature>
<keyword evidence="3" id="KW-1133">Transmembrane helix</keyword>
<dbReference type="GO" id="GO:0006614">
    <property type="term" value="P:SRP-dependent cotranslational protein targeting to membrane"/>
    <property type="evidence" value="ECO:0007669"/>
    <property type="project" value="TreeGrafter"/>
</dbReference>
<dbReference type="InterPro" id="IPR004179">
    <property type="entry name" value="Sec63-dom"/>
</dbReference>
<keyword evidence="2" id="KW-0812">Transmembrane</keyword>
<evidence type="ECO:0000256" key="1">
    <source>
        <dbReference type="ARBA" id="ARBA00004141"/>
    </source>
</evidence>
<reference evidence="7 8" key="1">
    <citation type="journal article" date="2018" name="New Phytol.">
        <title>Phylogenomics of Endogonaceae and evolution of mycorrhizas within Mucoromycota.</title>
        <authorList>
            <person name="Chang Y."/>
            <person name="Desiro A."/>
            <person name="Na H."/>
            <person name="Sandor L."/>
            <person name="Lipzen A."/>
            <person name="Clum A."/>
            <person name="Barry K."/>
            <person name="Grigoriev I.V."/>
            <person name="Martin F.M."/>
            <person name="Stajich J.E."/>
            <person name="Smith M.E."/>
            <person name="Bonito G."/>
            <person name="Spatafora J.W."/>
        </authorList>
    </citation>
    <scope>NUCLEOTIDE SEQUENCE [LARGE SCALE GENOMIC DNA]</scope>
    <source>
        <strain evidence="7 8">AD002</strain>
    </source>
</reference>